<accession>I0WUR9</accession>
<dbReference type="Proteomes" id="UP000006447">
    <property type="component" value="Unassembled WGS sequence"/>
</dbReference>
<comment type="caution">
    <text evidence="1">The sequence shown here is derived from an EMBL/GenBank/DDBJ whole genome shotgun (WGS) entry which is preliminary data.</text>
</comment>
<gene>
    <name evidence="1" type="ORF">W59_09577</name>
</gene>
<organism evidence="1 2">
    <name type="scientific">Rhodococcus opacus RKJ300 = JCM 13270</name>
    <dbReference type="NCBI Taxonomy" id="1165867"/>
    <lineage>
        <taxon>Bacteria</taxon>
        <taxon>Bacillati</taxon>
        <taxon>Actinomycetota</taxon>
        <taxon>Actinomycetes</taxon>
        <taxon>Mycobacteriales</taxon>
        <taxon>Nocardiaceae</taxon>
        <taxon>Rhodococcus</taxon>
    </lineage>
</organism>
<dbReference type="EMBL" id="AJJH01000040">
    <property type="protein sequence ID" value="EID80135.1"/>
    <property type="molecule type" value="Genomic_DNA"/>
</dbReference>
<evidence type="ECO:0000313" key="1">
    <source>
        <dbReference type="EMBL" id="EID80135.1"/>
    </source>
</evidence>
<feature type="non-terminal residue" evidence="1">
    <location>
        <position position="61"/>
    </location>
</feature>
<sequence>MRDYETRPDHHEAMVHIATIATHDEAARPNLTVFKRALSLSFNLGHRVGQLVMMLFGVSPR</sequence>
<protein>
    <submittedName>
        <fullName evidence="1">Uncharacterized protein</fullName>
    </submittedName>
</protein>
<name>I0WUR9_RHOOP</name>
<dbReference type="AlphaFoldDB" id="I0WUR9"/>
<evidence type="ECO:0000313" key="2">
    <source>
        <dbReference type="Proteomes" id="UP000006447"/>
    </source>
</evidence>
<reference evidence="1 2" key="1">
    <citation type="journal article" date="2012" name="J. Bacteriol.">
        <title>Draft genome sequence of the nitrophenol-degrading actinomycete Rhodococcus imtechensis RKJ300.</title>
        <authorList>
            <person name="Vikram S."/>
            <person name="Kumar S."/>
            <person name="Subramanian S."/>
            <person name="Raghava G.P."/>
        </authorList>
    </citation>
    <scope>NUCLEOTIDE SEQUENCE [LARGE SCALE GENOMIC DNA]</scope>
    <source>
        <strain evidence="1 2">RKJ300</strain>
    </source>
</reference>
<proteinExistence type="predicted"/>